<dbReference type="GO" id="GO:0004321">
    <property type="term" value="F:fatty-acyl-CoA synthase activity"/>
    <property type="evidence" value="ECO:0007669"/>
    <property type="project" value="TreeGrafter"/>
</dbReference>
<keyword evidence="3" id="KW-0547">Nucleotide-binding</keyword>
<feature type="domain" description="AMP-dependent synthetase/ligase" evidence="5">
    <location>
        <begin position="40"/>
        <end position="414"/>
    </location>
</feature>
<dbReference type="GO" id="GO:0006637">
    <property type="term" value="P:acyl-CoA metabolic process"/>
    <property type="evidence" value="ECO:0007669"/>
    <property type="project" value="TreeGrafter"/>
</dbReference>
<dbReference type="InterPro" id="IPR025110">
    <property type="entry name" value="AMP-bd_C"/>
</dbReference>
<dbReference type="Proteomes" id="UP000009231">
    <property type="component" value="Chromosome"/>
</dbReference>
<dbReference type="InterPro" id="IPR051087">
    <property type="entry name" value="Mitochondrial_ACSM"/>
</dbReference>
<evidence type="ECO:0000256" key="3">
    <source>
        <dbReference type="ARBA" id="ARBA00022741"/>
    </source>
</evidence>
<dbReference type="PANTHER" id="PTHR43605">
    <property type="entry name" value="ACYL-COENZYME A SYNTHETASE"/>
    <property type="match status" value="1"/>
</dbReference>
<dbReference type="InterPro" id="IPR000873">
    <property type="entry name" value="AMP-dep_synth/lig_dom"/>
</dbReference>
<dbReference type="InterPro" id="IPR042099">
    <property type="entry name" value="ANL_N_sf"/>
</dbReference>
<dbReference type="RefSeq" id="WP_013824734.1">
    <property type="nucleotide sequence ID" value="NC_015574.1"/>
</dbReference>
<dbReference type="Gene3D" id="3.30.300.30">
    <property type="match status" value="1"/>
</dbReference>
<dbReference type="EMBL" id="CP002772">
    <property type="protein sequence ID" value="AEG17232.1"/>
    <property type="molecule type" value="Genomic_DNA"/>
</dbReference>
<sequence>MSHLLNKFVPKTEFESYKDFKENFRIEFPENFNFAFDVVDEYASKYPEKVGLVWCDDDQEKIFTFRDLKNYSNKTANFLRQCGVEKGDRVILTLKSRYEFWFCLLALHKLGAIAIPATHMLKTKDITYRITSAGISMAICITENGVPDYFDEAEAQLKDTKLLKAFVGDGEREGWFNLREGIEKASPEFERPKGDAETKVSDVSIGLFSSGTTGLPKMVNHSYTYPLGHIITAKYWQNVLEDGLHYTIADTGWGKALWGQIYGQWIAGSAVFIYDYDRFDAAHVLDKASKHGVTTFCAPPTIYRFLIKEDLSKYDFSNLQYVVTAGEPLNPEVYNKFYEFTGLKLREGFGQTETVASVANFPWIKPKPGSMGKPSPGYDVMLLDKEGKPCDVGEEGEICFRIHKRPIGLFTGYYRKPEKTREACHGGYYHTGDTAWKDEDGYLWFVGRNDDIIKSSGYRIGPFEVESAVISHPSVLECAITGVPHPIRGQVIKATIVLAKGYKPSEELKKDIQNHVKGVTAPYKYPRVVEFVEELPKTISGKIKRVEIREKDLGNVSGGSET</sequence>
<keyword evidence="4" id="KW-0067">ATP-binding</keyword>
<evidence type="ECO:0000313" key="8">
    <source>
        <dbReference type="Proteomes" id="UP000009231"/>
    </source>
</evidence>
<dbReference type="PANTHER" id="PTHR43605:SF10">
    <property type="entry name" value="ACYL-COA SYNTHETASE MEDIUM CHAIN FAMILY MEMBER 3"/>
    <property type="match status" value="1"/>
</dbReference>
<dbReference type="Pfam" id="PF00501">
    <property type="entry name" value="AMP-binding"/>
    <property type="match status" value="1"/>
</dbReference>
<dbReference type="InterPro" id="IPR045851">
    <property type="entry name" value="AMP-bd_C_sf"/>
</dbReference>
<name>F6D1K4_METPW</name>
<dbReference type="KEGG" id="mew:MSWAN_0186"/>
<keyword evidence="2 7" id="KW-0436">Ligase</keyword>
<evidence type="ECO:0000256" key="1">
    <source>
        <dbReference type="ARBA" id="ARBA00006432"/>
    </source>
</evidence>
<dbReference type="AlphaFoldDB" id="F6D1K4"/>
<dbReference type="SUPFAM" id="SSF56801">
    <property type="entry name" value="Acetyl-CoA synthetase-like"/>
    <property type="match status" value="1"/>
</dbReference>
<dbReference type="Gene3D" id="3.40.50.12780">
    <property type="entry name" value="N-terminal domain of ligase-like"/>
    <property type="match status" value="1"/>
</dbReference>
<reference evidence="7 8" key="1">
    <citation type="journal article" date="2014" name="Int. J. Syst. Evol. Microbiol.">
        <title>Methanobacterium paludis sp. nov. and a novel strain of Methanobacterium lacus isolated from northern peatlands.</title>
        <authorList>
            <person name="Cadillo-Quiroz H."/>
            <person name="Brauer S.L."/>
            <person name="Goodson N."/>
            <person name="Yavitt J.B."/>
            <person name="Zinder S.H."/>
        </authorList>
    </citation>
    <scope>NUCLEOTIDE SEQUENCE [LARGE SCALE GENOMIC DNA]</scope>
    <source>
        <strain evidence="8">DSM 25820 / JCM 18151 / SWAN1</strain>
    </source>
</reference>
<dbReference type="EC" id="6.2.1.2" evidence="7"/>
<proteinExistence type="inferred from homology"/>
<dbReference type="HOGENOM" id="CLU_000022_59_10_2"/>
<dbReference type="OrthoDB" id="193284at2157"/>
<organism evidence="7 8">
    <name type="scientific">Methanobacterium paludis (strain DSM 25820 / JCM 18151 / SWAN1)</name>
    <dbReference type="NCBI Taxonomy" id="868131"/>
    <lineage>
        <taxon>Archaea</taxon>
        <taxon>Methanobacteriati</taxon>
        <taxon>Methanobacteriota</taxon>
        <taxon>Methanomada group</taxon>
        <taxon>Methanobacteria</taxon>
        <taxon>Methanobacteriales</taxon>
        <taxon>Methanobacteriaceae</taxon>
        <taxon>Methanobacterium</taxon>
    </lineage>
</organism>
<accession>F6D1K4</accession>
<comment type="similarity">
    <text evidence="1">Belongs to the ATP-dependent AMP-binding enzyme family.</text>
</comment>
<evidence type="ECO:0000256" key="4">
    <source>
        <dbReference type="ARBA" id="ARBA00022840"/>
    </source>
</evidence>
<keyword evidence="8" id="KW-1185">Reference proteome</keyword>
<dbReference type="GO" id="GO:0005524">
    <property type="term" value="F:ATP binding"/>
    <property type="evidence" value="ECO:0007669"/>
    <property type="project" value="UniProtKB-KW"/>
</dbReference>
<dbReference type="GO" id="GO:0031956">
    <property type="term" value="F:medium-chain fatty acid-CoA ligase activity"/>
    <property type="evidence" value="ECO:0007669"/>
    <property type="project" value="UniProtKB-EC"/>
</dbReference>
<protein>
    <submittedName>
        <fullName evidence="7">Butyrate--CoA ligase</fullName>
        <ecNumber evidence="7">6.2.1.2</ecNumber>
    </submittedName>
</protein>
<evidence type="ECO:0000259" key="6">
    <source>
        <dbReference type="Pfam" id="PF13193"/>
    </source>
</evidence>
<gene>
    <name evidence="7" type="ordered locus">MSWAN_0186</name>
</gene>
<evidence type="ECO:0000259" key="5">
    <source>
        <dbReference type="Pfam" id="PF00501"/>
    </source>
</evidence>
<dbReference type="eggNOG" id="arCOG04201">
    <property type="taxonomic scope" value="Archaea"/>
</dbReference>
<dbReference type="GeneID" id="10667664"/>
<dbReference type="Pfam" id="PF13193">
    <property type="entry name" value="AMP-binding_C"/>
    <property type="match status" value="1"/>
</dbReference>
<feature type="domain" description="AMP-binding enzyme C-terminal" evidence="6">
    <location>
        <begin position="464"/>
        <end position="542"/>
    </location>
</feature>
<dbReference type="FunFam" id="3.30.300.30:FF:000005">
    <property type="entry name" value="Acyl-coenzyme A synthetase ACSM5, mitochondrial"/>
    <property type="match status" value="1"/>
</dbReference>
<dbReference type="STRING" id="868131.MSWAN_0186"/>
<evidence type="ECO:0000256" key="2">
    <source>
        <dbReference type="ARBA" id="ARBA00022598"/>
    </source>
</evidence>
<evidence type="ECO:0000313" key="7">
    <source>
        <dbReference type="EMBL" id="AEG17232.1"/>
    </source>
</evidence>
<dbReference type="GO" id="GO:0006633">
    <property type="term" value="P:fatty acid biosynthetic process"/>
    <property type="evidence" value="ECO:0007669"/>
    <property type="project" value="TreeGrafter"/>
</dbReference>